<keyword evidence="2" id="KW-1185">Reference proteome</keyword>
<sequence length="191" mass="19037">MTTTRTLLGTTAGIATAVLAVAAHGAAGGGVPTGPTAVLLVAIAAGVGVLGAHQPSLPPLVLLAGGQAATHAALTTLVPGHTHPSACMFAAHAVAVVGCALLLVAAARLYAACGTVVRVALLRLPVIAAPAVLAPTRSTDRLVWGRAPPAISRRGPPVVASRRSPLFSDEKERRCRRSPVAPSPARPSPLP</sequence>
<evidence type="ECO:0000313" key="2">
    <source>
        <dbReference type="Proteomes" id="UP001156484"/>
    </source>
</evidence>
<dbReference type="EMBL" id="CP107551">
    <property type="protein sequence ID" value="UYP19127.1"/>
    <property type="molecule type" value="Genomic_DNA"/>
</dbReference>
<evidence type="ECO:0000313" key="1">
    <source>
        <dbReference type="EMBL" id="UYP19127.1"/>
    </source>
</evidence>
<gene>
    <name evidence="1" type="ORF">OED52_00570</name>
</gene>
<proteinExistence type="predicted"/>
<reference evidence="1" key="1">
    <citation type="submission" date="2022-10" db="EMBL/GenBank/DDBJ databases">
        <title>Rhodococcus ferula Z13 complete genome.</title>
        <authorList>
            <person name="Long X."/>
            <person name="Zang M."/>
        </authorList>
    </citation>
    <scope>NUCLEOTIDE SEQUENCE</scope>
    <source>
        <strain evidence="1">Z13</strain>
    </source>
</reference>
<organism evidence="1 2">
    <name type="scientific">Rhodococcus sacchari</name>
    <dbReference type="NCBI Taxonomy" id="2962047"/>
    <lineage>
        <taxon>Bacteria</taxon>
        <taxon>Bacillati</taxon>
        <taxon>Actinomycetota</taxon>
        <taxon>Actinomycetes</taxon>
        <taxon>Mycobacteriales</taxon>
        <taxon>Nocardiaceae</taxon>
        <taxon>Rhodococcus</taxon>
    </lineage>
</organism>
<name>A0ACD4DGE0_9NOCA</name>
<dbReference type="Proteomes" id="UP001156484">
    <property type="component" value="Chromosome"/>
</dbReference>
<accession>A0ACD4DGE0</accession>
<protein>
    <submittedName>
        <fullName evidence="1">Uncharacterized protein</fullName>
    </submittedName>
</protein>